<evidence type="ECO:0000259" key="8">
    <source>
        <dbReference type="Pfam" id="PF01435"/>
    </source>
</evidence>
<evidence type="ECO:0000256" key="2">
    <source>
        <dbReference type="ARBA" id="ARBA00022723"/>
    </source>
</evidence>
<dbReference type="InterPro" id="IPR036034">
    <property type="entry name" value="PDZ_sf"/>
</dbReference>
<dbReference type="InterPro" id="IPR001915">
    <property type="entry name" value="Peptidase_M48"/>
</dbReference>
<accession>A0ABS5W250</accession>
<reference evidence="9 10" key="1">
    <citation type="submission" date="2021-05" db="EMBL/GenBank/DDBJ databases">
        <title>Croceibacterium sp. LX-88 genome sequence.</title>
        <authorList>
            <person name="Luo X."/>
        </authorList>
    </citation>
    <scope>NUCLEOTIDE SEQUENCE [LARGE SCALE GENOMIC DNA]</scope>
    <source>
        <strain evidence="9 10">LX-88</strain>
    </source>
</reference>
<keyword evidence="5 6" id="KW-0482">Metalloprotease</keyword>
<dbReference type="InterPro" id="IPR051156">
    <property type="entry name" value="Mito/Outer_Membr_Metalloprot"/>
</dbReference>
<keyword evidence="2" id="KW-0479">Metal-binding</keyword>
<feature type="chain" id="PRO_5047487809" evidence="7">
    <location>
        <begin position="23"/>
        <end position="323"/>
    </location>
</feature>
<dbReference type="SUPFAM" id="SSF50156">
    <property type="entry name" value="PDZ domain-like"/>
    <property type="match status" value="1"/>
</dbReference>
<dbReference type="Proteomes" id="UP000811255">
    <property type="component" value="Unassembled WGS sequence"/>
</dbReference>
<evidence type="ECO:0000256" key="5">
    <source>
        <dbReference type="ARBA" id="ARBA00023049"/>
    </source>
</evidence>
<dbReference type="Gene3D" id="2.30.42.10">
    <property type="match status" value="1"/>
</dbReference>
<evidence type="ECO:0000256" key="3">
    <source>
        <dbReference type="ARBA" id="ARBA00022801"/>
    </source>
</evidence>
<keyword evidence="7" id="KW-0732">Signal</keyword>
<name>A0ABS5W250_9SPHN</name>
<evidence type="ECO:0000256" key="6">
    <source>
        <dbReference type="RuleBase" id="RU003983"/>
    </source>
</evidence>
<evidence type="ECO:0000313" key="10">
    <source>
        <dbReference type="Proteomes" id="UP000811255"/>
    </source>
</evidence>
<dbReference type="CDD" id="cd07342">
    <property type="entry name" value="M48C_Oma1_like"/>
    <property type="match status" value="1"/>
</dbReference>
<evidence type="ECO:0000256" key="1">
    <source>
        <dbReference type="ARBA" id="ARBA00022670"/>
    </source>
</evidence>
<comment type="cofactor">
    <cofactor evidence="6">
        <name>Zn(2+)</name>
        <dbReference type="ChEBI" id="CHEBI:29105"/>
    </cofactor>
    <text evidence="6">Binds 1 zinc ion per subunit.</text>
</comment>
<dbReference type="EC" id="3.4.24.-" evidence="9"/>
<comment type="caution">
    <text evidence="9">The sequence shown here is derived from an EMBL/GenBank/DDBJ whole genome shotgun (WGS) entry which is preliminary data.</text>
</comment>
<dbReference type="PANTHER" id="PTHR22726:SF1">
    <property type="entry name" value="METALLOENDOPEPTIDASE OMA1, MITOCHONDRIAL"/>
    <property type="match status" value="1"/>
</dbReference>
<evidence type="ECO:0000313" key="9">
    <source>
        <dbReference type="EMBL" id="MBT2133784.1"/>
    </source>
</evidence>
<dbReference type="GO" id="GO:0008237">
    <property type="term" value="F:metallopeptidase activity"/>
    <property type="evidence" value="ECO:0007669"/>
    <property type="project" value="UniProtKB-KW"/>
</dbReference>
<keyword evidence="3 6" id="KW-0378">Hydrolase</keyword>
<proteinExistence type="inferred from homology"/>
<protein>
    <submittedName>
        <fullName evidence="9">M48 family metalloprotease</fullName>
        <ecNumber evidence="9">3.4.24.-</ecNumber>
    </submittedName>
</protein>
<sequence length="323" mass="34572">MRLFRELLALATALACSSQAAAQEAASLDALLQQDVRLATIAERLMGANHELCRQQMPLTGMILHSLDQYTKGGQDAAFVNGPIAVSAVVPGSPAEATLRPTDGLAAIGTTPTAGMKADGKSPVRDTAFAALAEQPAQGPVRLEIVRQGQEQAVSLDAKPGCRVLVEIRVADGLNGRSDGRVIQVNYGLAAVATDEELAVVFAHELAHVVLEHRRRLKAAGVDKGFFGEFGRNQQLNRQVEVEADRMAVHLLANAGYDPRIAPKFWRSSLGQRTSGGLTRSRVYPSAEARAVLIEREISDYLVAGAGPSFPGHLLARRDRPFD</sequence>
<dbReference type="Pfam" id="PF01435">
    <property type="entry name" value="Peptidase_M48"/>
    <property type="match status" value="1"/>
</dbReference>
<evidence type="ECO:0000256" key="4">
    <source>
        <dbReference type="ARBA" id="ARBA00022833"/>
    </source>
</evidence>
<feature type="domain" description="Peptidase M48" evidence="8">
    <location>
        <begin position="176"/>
        <end position="216"/>
    </location>
</feature>
<feature type="signal peptide" evidence="7">
    <location>
        <begin position="1"/>
        <end position="22"/>
    </location>
</feature>
<dbReference type="PANTHER" id="PTHR22726">
    <property type="entry name" value="METALLOENDOPEPTIDASE OMA1"/>
    <property type="match status" value="1"/>
</dbReference>
<dbReference type="RefSeq" id="WP_214535154.1">
    <property type="nucleotide sequence ID" value="NZ_JAHFVK010000001.1"/>
</dbReference>
<comment type="similarity">
    <text evidence="6">Belongs to the peptidase M48 family.</text>
</comment>
<gene>
    <name evidence="9" type="ORF">KK137_05505</name>
</gene>
<evidence type="ECO:0000256" key="7">
    <source>
        <dbReference type="SAM" id="SignalP"/>
    </source>
</evidence>
<keyword evidence="4 6" id="KW-0862">Zinc</keyword>
<keyword evidence="10" id="KW-1185">Reference proteome</keyword>
<organism evidence="9 10">
    <name type="scientific">Croceibacterium selenioxidans</name>
    <dbReference type="NCBI Taxonomy" id="2838833"/>
    <lineage>
        <taxon>Bacteria</taxon>
        <taxon>Pseudomonadati</taxon>
        <taxon>Pseudomonadota</taxon>
        <taxon>Alphaproteobacteria</taxon>
        <taxon>Sphingomonadales</taxon>
        <taxon>Erythrobacteraceae</taxon>
        <taxon>Croceibacterium</taxon>
    </lineage>
</organism>
<keyword evidence="1 6" id="KW-0645">Protease</keyword>
<dbReference type="EMBL" id="JAHFVK010000001">
    <property type="protein sequence ID" value="MBT2133784.1"/>
    <property type="molecule type" value="Genomic_DNA"/>
</dbReference>